<dbReference type="EMBL" id="JNAX01000005">
    <property type="protein sequence ID" value="KGG21661.1"/>
    <property type="molecule type" value="Genomic_DNA"/>
</dbReference>
<dbReference type="PANTHER" id="PTHR43643">
    <property type="entry name" value="HISTIDINOL-PHOSPHATE AMINOTRANSFERASE 2"/>
    <property type="match status" value="1"/>
</dbReference>
<dbReference type="GO" id="GO:0030170">
    <property type="term" value="F:pyridoxal phosphate binding"/>
    <property type="evidence" value="ECO:0007669"/>
    <property type="project" value="InterPro"/>
</dbReference>
<accession>A0A0A2C5N6</accession>
<name>A0A0A2C5N6_PROMR</name>
<dbReference type="SUPFAM" id="SSF53383">
    <property type="entry name" value="PLP-dependent transferases"/>
    <property type="match status" value="1"/>
</dbReference>
<dbReference type="PANTHER" id="PTHR43643:SF3">
    <property type="entry name" value="HISTIDINOL-PHOSPHATE AMINOTRANSFERASE"/>
    <property type="match status" value="1"/>
</dbReference>
<reference evidence="6" key="1">
    <citation type="journal article" date="2014" name="Sci. Data">
        <title>Genomes of diverse isolates of the marine cyanobacterium Prochlorococcus.</title>
        <authorList>
            <person name="Biller S."/>
            <person name="Berube P."/>
            <person name="Thompson J."/>
            <person name="Kelly L."/>
            <person name="Roggensack S."/>
            <person name="Awad L."/>
            <person name="Roache-Johnson K."/>
            <person name="Ding H."/>
            <person name="Giovannoni S.J."/>
            <person name="Moore L.R."/>
            <person name="Chisholm S.W."/>
        </authorList>
    </citation>
    <scope>NUCLEOTIDE SEQUENCE [LARGE SCALE GENOMIC DNA]</scope>
    <source>
        <strain evidence="6">PAC1</strain>
    </source>
</reference>
<proteinExistence type="predicted"/>
<dbReference type="Gene3D" id="3.90.1150.10">
    <property type="entry name" value="Aspartate Aminotransferase, domain 1"/>
    <property type="match status" value="1"/>
</dbReference>
<sequence length="371" mass="41800">MENIENSFIDLPDPRKDIEDLQPYSAPLEGRRNLLRLDFNENTIGPSPLVIKSLREISRDEISVYPEYSGLKEKVVESLIKKNSNVNINSSEIGIFNGVDAAINAIFHAYGNFDDLMLTTSPTFGYYTPCAQMRGMQIKAIPYEGGGFQYPFDSICEFLTQNNPKILLICNPNNPTGTRLSPERIIEISKLSSKTLVVVDELYEAFTGDSVLPFVNFQTTPNLVVLRSLSKTAGLASLRIGFAIGHSKVINIVNRVTGPYDVNSFAVIAAFAALKDQSYIDSYVQEVLEARNWIKDQFKKHHVKHHIDGGNYFLLWPKSKPQQVEQKLKSSGILIRNMDKKKNLKGSIRVSIGTIDQMKRFWSAFRIVDEV</sequence>
<dbReference type="GO" id="GO:0004400">
    <property type="term" value="F:histidinol-phosphate transaminase activity"/>
    <property type="evidence" value="ECO:0007669"/>
    <property type="project" value="UniProtKB-EC"/>
</dbReference>
<feature type="domain" description="Aminotransferase class I/classII large" evidence="4">
    <location>
        <begin position="33"/>
        <end position="364"/>
    </location>
</feature>
<dbReference type="Pfam" id="PF00155">
    <property type="entry name" value="Aminotran_1_2"/>
    <property type="match status" value="1"/>
</dbReference>
<dbReference type="AlphaFoldDB" id="A0A0A2C5N6"/>
<evidence type="ECO:0000313" key="6">
    <source>
        <dbReference type="Proteomes" id="UP000030392"/>
    </source>
</evidence>
<dbReference type="InterPro" id="IPR015422">
    <property type="entry name" value="PyrdxlP-dep_Trfase_small"/>
</dbReference>
<dbReference type="InterPro" id="IPR050106">
    <property type="entry name" value="HistidinolP_aminotransfase"/>
</dbReference>
<evidence type="ECO:0000259" key="4">
    <source>
        <dbReference type="Pfam" id="PF00155"/>
    </source>
</evidence>
<organism evidence="5 6">
    <name type="scientific">Prochlorococcus marinus str. PAC1</name>
    <dbReference type="NCBI Taxonomy" id="59924"/>
    <lineage>
        <taxon>Bacteria</taxon>
        <taxon>Bacillati</taxon>
        <taxon>Cyanobacteriota</taxon>
        <taxon>Cyanophyceae</taxon>
        <taxon>Synechococcales</taxon>
        <taxon>Prochlorococcaceae</taxon>
        <taxon>Prochlorococcus</taxon>
    </lineage>
</organism>
<dbReference type="InterPro" id="IPR004839">
    <property type="entry name" value="Aminotransferase_I/II_large"/>
</dbReference>
<evidence type="ECO:0000313" key="5">
    <source>
        <dbReference type="EMBL" id="KGG21661.1"/>
    </source>
</evidence>
<dbReference type="Proteomes" id="UP000030392">
    <property type="component" value="Unassembled WGS sequence"/>
</dbReference>
<dbReference type="InterPro" id="IPR015424">
    <property type="entry name" value="PyrdxlP-dep_Trfase"/>
</dbReference>
<keyword evidence="2 5" id="KW-0808">Transferase</keyword>
<dbReference type="InterPro" id="IPR015421">
    <property type="entry name" value="PyrdxlP-dep_Trfase_major"/>
</dbReference>
<keyword evidence="1 5" id="KW-0032">Aminotransferase</keyword>
<dbReference type="Gene3D" id="3.40.640.10">
    <property type="entry name" value="Type I PLP-dependent aspartate aminotransferase-like (Major domain)"/>
    <property type="match status" value="1"/>
</dbReference>
<protein>
    <submittedName>
        <fullName evidence="5">Histidinol-phosphate aminotransferase</fullName>
        <ecNumber evidence="5">2.6.1.9</ecNumber>
    </submittedName>
</protein>
<dbReference type="EC" id="2.6.1.9" evidence="5"/>
<comment type="caution">
    <text evidence="5">The sequence shown here is derived from an EMBL/GenBank/DDBJ whole genome shotgun (WGS) entry which is preliminary data.</text>
</comment>
<evidence type="ECO:0000256" key="1">
    <source>
        <dbReference type="ARBA" id="ARBA00022576"/>
    </source>
</evidence>
<dbReference type="RefSeq" id="WP_036904651.1">
    <property type="nucleotide sequence ID" value="NZ_CP138967.1"/>
</dbReference>
<gene>
    <name evidence="5" type="ORF">EV03_0400</name>
</gene>
<evidence type="ECO:0000256" key="3">
    <source>
        <dbReference type="ARBA" id="ARBA00022898"/>
    </source>
</evidence>
<keyword evidence="3" id="KW-0663">Pyridoxal phosphate</keyword>
<dbReference type="CDD" id="cd00609">
    <property type="entry name" value="AAT_like"/>
    <property type="match status" value="1"/>
</dbReference>
<evidence type="ECO:0000256" key="2">
    <source>
        <dbReference type="ARBA" id="ARBA00022679"/>
    </source>
</evidence>